<reference evidence="3 4" key="1">
    <citation type="submission" date="2019-04" db="EMBL/GenBank/DDBJ databases">
        <title>Cohnella sp. nov., isolated from soil.</title>
        <authorList>
            <person name="Kim W."/>
        </authorList>
    </citation>
    <scope>NUCLEOTIDE SEQUENCE [LARGE SCALE GENOMIC DNA]</scope>
    <source>
        <strain evidence="3 4">CAU 1483</strain>
    </source>
</reference>
<comment type="similarity">
    <text evidence="1 2">Belongs to the UPF0473 family.</text>
</comment>
<gene>
    <name evidence="3" type="ORF">E5161_06450</name>
</gene>
<keyword evidence="4" id="KW-1185">Reference proteome</keyword>
<comment type="caution">
    <text evidence="3">The sequence shown here is derived from an EMBL/GenBank/DDBJ whole genome shotgun (WGS) entry which is preliminary data.</text>
</comment>
<protein>
    <recommendedName>
        <fullName evidence="2">UPF0473 protein E5161_06450</fullName>
    </recommendedName>
</protein>
<dbReference type="Pfam" id="PF06949">
    <property type="entry name" value="DUF1292"/>
    <property type="match status" value="1"/>
</dbReference>
<dbReference type="Proteomes" id="UP000309673">
    <property type="component" value="Unassembled WGS sequence"/>
</dbReference>
<proteinExistence type="inferred from homology"/>
<evidence type="ECO:0000313" key="3">
    <source>
        <dbReference type="EMBL" id="TJY43514.1"/>
    </source>
</evidence>
<dbReference type="HAMAP" id="MF_01448">
    <property type="entry name" value="UPF0473"/>
    <property type="match status" value="1"/>
</dbReference>
<evidence type="ECO:0000256" key="2">
    <source>
        <dbReference type="HAMAP-Rule" id="MF_01448"/>
    </source>
</evidence>
<dbReference type="PANTHER" id="PTHR40066:SF1">
    <property type="entry name" value="UPF0473 PROTEIN CBO2561_CLC_2432"/>
    <property type="match status" value="1"/>
</dbReference>
<dbReference type="EMBL" id="SUPK01000002">
    <property type="protein sequence ID" value="TJY43514.1"/>
    <property type="molecule type" value="Genomic_DNA"/>
</dbReference>
<dbReference type="InterPro" id="IPR009711">
    <property type="entry name" value="UPF0473"/>
</dbReference>
<dbReference type="PANTHER" id="PTHR40066">
    <property type="entry name" value="UPF0473 PROTEIN CBO2561/CLC_2432"/>
    <property type="match status" value="1"/>
</dbReference>
<dbReference type="AlphaFoldDB" id="A0A4U0FGJ6"/>
<evidence type="ECO:0000313" key="4">
    <source>
        <dbReference type="Proteomes" id="UP000309673"/>
    </source>
</evidence>
<sequence>MSDEKKMPEEEAEIIYIPDDEGNDEAFEVIMRFELDDGSDRKYLMVVPAEEDPDEEQEVFAFRYEEENDEIKLFAIEEQEEWDMVEETFNTLMNEFGDAEADAEGKS</sequence>
<accession>A0A4U0FGJ6</accession>
<evidence type="ECO:0000256" key="1">
    <source>
        <dbReference type="ARBA" id="ARBA00008439"/>
    </source>
</evidence>
<dbReference type="OrthoDB" id="2086132at2"/>
<name>A0A4U0FGJ6_9BACL</name>
<dbReference type="RefSeq" id="WP_136776876.1">
    <property type="nucleotide sequence ID" value="NZ_SUPK01000002.1"/>
</dbReference>
<organism evidence="3 4">
    <name type="scientific">Cohnella pontilimi</name>
    <dbReference type="NCBI Taxonomy" id="2564100"/>
    <lineage>
        <taxon>Bacteria</taxon>
        <taxon>Bacillati</taxon>
        <taxon>Bacillota</taxon>
        <taxon>Bacilli</taxon>
        <taxon>Bacillales</taxon>
        <taxon>Paenibacillaceae</taxon>
        <taxon>Cohnella</taxon>
    </lineage>
</organism>